<dbReference type="Pfam" id="PF00550">
    <property type="entry name" value="PP-binding"/>
    <property type="match status" value="1"/>
</dbReference>
<keyword evidence="6" id="KW-1185">Reference proteome</keyword>
<dbReference type="Gene3D" id="3.40.50.12780">
    <property type="entry name" value="N-terminal domain of ligase-like"/>
    <property type="match status" value="1"/>
</dbReference>
<dbReference type="GO" id="GO:0016877">
    <property type="term" value="F:ligase activity, forming carbon-sulfur bonds"/>
    <property type="evidence" value="ECO:0007669"/>
    <property type="project" value="UniProtKB-ARBA"/>
</dbReference>
<dbReference type="Gene3D" id="3.30.300.30">
    <property type="match status" value="1"/>
</dbReference>
<name>I2B6D9_SHIBC</name>
<evidence type="ECO:0000259" key="4">
    <source>
        <dbReference type="PROSITE" id="PS50075"/>
    </source>
</evidence>
<dbReference type="PROSITE" id="PS00455">
    <property type="entry name" value="AMP_BINDING"/>
    <property type="match status" value="1"/>
</dbReference>
<dbReference type="InterPro" id="IPR042099">
    <property type="entry name" value="ANL_N_sf"/>
</dbReference>
<evidence type="ECO:0000256" key="3">
    <source>
        <dbReference type="ARBA" id="ARBA00022598"/>
    </source>
</evidence>
<dbReference type="Gene3D" id="1.10.1200.10">
    <property type="entry name" value="ACP-like"/>
    <property type="match status" value="1"/>
</dbReference>
<gene>
    <name evidence="5" type="ordered locus">EBL_c09830</name>
</gene>
<dbReference type="AlphaFoldDB" id="I2B6D9"/>
<dbReference type="PROSITE" id="PS00012">
    <property type="entry name" value="PHOSPHOPANTETHEINE"/>
    <property type="match status" value="1"/>
</dbReference>
<dbReference type="InterPro" id="IPR009081">
    <property type="entry name" value="PP-bd_ACP"/>
</dbReference>
<dbReference type="Gene3D" id="3.40.50.720">
    <property type="entry name" value="NAD(P)-binding Rossmann-like Domain"/>
    <property type="match status" value="1"/>
</dbReference>
<dbReference type="SUPFAM" id="SSF56801">
    <property type="entry name" value="Acetyl-CoA synthetase-like"/>
    <property type="match status" value="1"/>
</dbReference>
<dbReference type="eggNOG" id="COG3320">
    <property type="taxonomic scope" value="Bacteria"/>
</dbReference>
<keyword evidence="3" id="KW-0436">Ligase</keyword>
<accession>K6USJ9</accession>
<dbReference type="SUPFAM" id="SSF47336">
    <property type="entry name" value="ACP-like"/>
    <property type="match status" value="1"/>
</dbReference>
<proteinExistence type="predicted"/>
<dbReference type="GO" id="GO:0031177">
    <property type="term" value="F:phosphopantetheine binding"/>
    <property type="evidence" value="ECO:0007669"/>
    <property type="project" value="InterPro"/>
</dbReference>
<dbReference type="Pfam" id="PF13193">
    <property type="entry name" value="AMP-binding_C"/>
    <property type="match status" value="1"/>
</dbReference>
<dbReference type="SUPFAM" id="SSF51735">
    <property type="entry name" value="NAD(P)-binding Rossmann-fold domains"/>
    <property type="match status" value="1"/>
</dbReference>
<dbReference type="InterPro" id="IPR000873">
    <property type="entry name" value="AMP-dep_synth/lig_dom"/>
</dbReference>
<dbReference type="InterPro" id="IPR025110">
    <property type="entry name" value="AMP-bd_C"/>
</dbReference>
<dbReference type="InterPro" id="IPR036291">
    <property type="entry name" value="NAD(P)-bd_dom_sf"/>
</dbReference>
<dbReference type="InterPro" id="IPR010071">
    <property type="entry name" value="AA_adenyl_dom"/>
</dbReference>
<evidence type="ECO:0000256" key="1">
    <source>
        <dbReference type="ARBA" id="ARBA00022450"/>
    </source>
</evidence>
<dbReference type="SMART" id="SM00823">
    <property type="entry name" value="PKS_PP"/>
    <property type="match status" value="1"/>
</dbReference>
<dbReference type="Proteomes" id="UP000001955">
    <property type="component" value="Chromosome"/>
</dbReference>
<dbReference type="NCBIfam" id="TIGR01733">
    <property type="entry name" value="AA-adenyl-dom"/>
    <property type="match status" value="1"/>
</dbReference>
<dbReference type="CDD" id="cd05930">
    <property type="entry name" value="A_NRPS"/>
    <property type="match status" value="1"/>
</dbReference>
<dbReference type="PROSITE" id="PS50075">
    <property type="entry name" value="CARRIER"/>
    <property type="match status" value="1"/>
</dbReference>
<dbReference type="KEGG" id="ebt:EBL_c09830"/>
<dbReference type="InterPro" id="IPR006162">
    <property type="entry name" value="Ppantetheine_attach_site"/>
</dbReference>
<sequence length="987" mass="109979">MQNVLTAFRQQARQHPDNIAIIHNNKTLTYQYVEQQSDRLCHQLQQAGVSPGDVIPLITLRAPEYIIGILAIIKSGASYIPVDIHYPQKRIKQITEQSGSPVILISHRAFTGAAGETTKHIIAIDDIPDDDVTPAPVTAPAPEDTAYVIFTSGTTGIPKGVMVSHASLYNLIAWHNGQFDVTDQTRSTLIAGISFDVAQWEIWSPLICGATLILPDNEDIRLQAESLMHFFAARNITHAFIPTVLVAEFIRQPQPDTLALRYLFTAGEKLNPVVLGKIRYRLIDYYGPTEATIFTTCNPVICASQNPEPSIGRPVAGAEIFILDEQLRPICGDEPGEIFISGPGLARGYLNNPQQTREKFLTLPFAPGKRLYRSGDRARWLADGRIQYLGRLDDQVKIRGNRIELAEIENVLMREAGVKSAVVLLTTGSATEEKKILAFVVTGNVSRETLRNRLAGDLPAWCMPADILILPGLPQTPNGKTDKQALLAAYQAHTVAQPGAAFRGRESELARIWETLLDRPIPGPDDNFFDLGGHSLLAARLASAITAQTQVRAYVRDIYDAPTIRTLATLLEERSHAEPAVADNEPLRILQDDIFLPQDLPACGQIDEQQIRAPRTIFLTGATGFIGSHLLADLLQTTQAVIYCLVRARTPARAAQKIDATLARYSISLSREVRQRIRPLAGDVAEPGFALENTLYQQLCQTCDIVYHSASAVNFIQPYSWMKRDNVQGLREIIRFACTGKTAPLILLSTISVYSWGHLHTGKEVMHEHDDIDQNLPAVITDIGYVRSKWVMEKIADLAASRGLPLMTFRLGYATTHSQTGVSADYQWWGRLVKTCLDSGTVPELQNLREGLTTVDYMTNAIAWISRNPQALGHKFNLIHEQQNNLTLNAFFNLLETHFGFTFRRLPFAHWCAQWENDMTAPLYPLLSLFKDNMVAGQSTVQLYQNTYKWDCSNVKRFLHNSGIREPVFTRELLARYLQHSIGYAGL</sequence>
<feature type="domain" description="Carrier" evidence="4">
    <location>
        <begin position="500"/>
        <end position="575"/>
    </location>
</feature>
<dbReference type="eggNOG" id="COG1020">
    <property type="taxonomic scope" value="Bacteria"/>
</dbReference>
<keyword evidence="2" id="KW-0597">Phosphoprotein</keyword>
<dbReference type="PATRIC" id="fig|630626.3.peg.951"/>
<dbReference type="PANTHER" id="PTHR44845">
    <property type="entry name" value="CARRIER DOMAIN-CONTAINING PROTEIN"/>
    <property type="match status" value="1"/>
</dbReference>
<dbReference type="EMBL" id="CP001560">
    <property type="protein sequence ID" value="AFJ46093.1"/>
    <property type="molecule type" value="Genomic_DNA"/>
</dbReference>
<dbReference type="InterPro" id="IPR036736">
    <property type="entry name" value="ACP-like_sf"/>
</dbReference>
<evidence type="ECO:0000313" key="6">
    <source>
        <dbReference type="Proteomes" id="UP000001955"/>
    </source>
</evidence>
<keyword evidence="1" id="KW-0596">Phosphopantetheine</keyword>
<reference evidence="5 6" key="1">
    <citation type="journal article" date="2012" name="J. Bacteriol.">
        <title>Complete genome sequence of the B12-producing Shimwellia blattae strain DSM 4481, isolated from a cockroach.</title>
        <authorList>
            <person name="Brzuszkiewicz E."/>
            <person name="Waschkowitz T."/>
            <person name="Wiezer A."/>
            <person name="Daniel R."/>
        </authorList>
    </citation>
    <scope>NUCLEOTIDE SEQUENCE [LARGE SCALE GENOMIC DNA]</scope>
    <source>
        <strain evidence="6">ATCC 29907 / DSM 4481 / JCM 1650 / NBRC 105725 / CDC 9005-74</strain>
    </source>
</reference>
<evidence type="ECO:0000313" key="5">
    <source>
        <dbReference type="EMBL" id="AFJ46093.1"/>
    </source>
</evidence>
<organism evidence="5 6">
    <name type="scientific">Shimwellia blattae (strain ATCC 29907 / DSM 4481 / JCM 1650 / NBRC 105725 / CDC 9005-74)</name>
    <name type="common">Escherichia blattae</name>
    <dbReference type="NCBI Taxonomy" id="630626"/>
    <lineage>
        <taxon>Bacteria</taxon>
        <taxon>Pseudomonadati</taxon>
        <taxon>Pseudomonadota</taxon>
        <taxon>Gammaproteobacteria</taxon>
        <taxon>Enterobacterales</taxon>
        <taxon>Enterobacteriaceae</taxon>
        <taxon>Shimwellia</taxon>
    </lineage>
</organism>
<dbReference type="RefSeq" id="WP_002441448.1">
    <property type="nucleotide sequence ID" value="NC_017910.1"/>
</dbReference>
<dbReference type="OrthoDB" id="5817163at2"/>
<dbReference type="InterPro" id="IPR013120">
    <property type="entry name" value="FAR_NAD-bd"/>
</dbReference>
<evidence type="ECO:0000256" key="2">
    <source>
        <dbReference type="ARBA" id="ARBA00022553"/>
    </source>
</evidence>
<dbReference type="InterPro" id="IPR010080">
    <property type="entry name" value="Thioester_reductase-like_dom"/>
</dbReference>
<dbReference type="InterPro" id="IPR020845">
    <property type="entry name" value="AMP-binding_CS"/>
</dbReference>
<dbReference type="HOGENOM" id="CLU_000022_2_17_6"/>
<dbReference type="InterPro" id="IPR020806">
    <property type="entry name" value="PKS_PP-bd"/>
</dbReference>
<dbReference type="Pfam" id="PF00501">
    <property type="entry name" value="AMP-binding"/>
    <property type="match status" value="1"/>
</dbReference>
<dbReference type="InterPro" id="IPR045851">
    <property type="entry name" value="AMP-bd_C_sf"/>
</dbReference>
<protein>
    <submittedName>
        <fullName evidence="5">Putative nonribosomal peptide synthetase</fullName>
    </submittedName>
</protein>
<dbReference type="PANTHER" id="PTHR44845:SF6">
    <property type="entry name" value="BETA-ALANINE-ACTIVATING ENZYME"/>
    <property type="match status" value="1"/>
</dbReference>
<accession>I2B6D9</accession>
<dbReference type="NCBIfam" id="TIGR01746">
    <property type="entry name" value="Thioester-redct"/>
    <property type="match status" value="1"/>
</dbReference>
<dbReference type="Pfam" id="PF07993">
    <property type="entry name" value="NAD_binding_4"/>
    <property type="match status" value="1"/>
</dbReference>
<dbReference type="STRING" id="630626.EBL_c09830"/>
<dbReference type="CDD" id="cd05235">
    <property type="entry name" value="SDR_e1"/>
    <property type="match status" value="1"/>
</dbReference>